<dbReference type="Proteomes" id="UP000182658">
    <property type="component" value="Unassembled WGS sequence"/>
</dbReference>
<dbReference type="InParanoid" id="A0A1J7JH33"/>
<evidence type="ECO:0000313" key="2">
    <source>
        <dbReference type="EMBL" id="OIW26930.1"/>
    </source>
</evidence>
<reference evidence="2 3" key="1">
    <citation type="submission" date="2016-10" db="EMBL/GenBank/DDBJ databases">
        <title>Draft genome sequence of Coniochaeta ligniaria NRRL30616, a lignocellulolytic fungus for bioabatement of inhibitors in plant biomass hydrolysates.</title>
        <authorList>
            <consortium name="DOE Joint Genome Institute"/>
            <person name="Jimenez D.J."/>
            <person name="Hector R.E."/>
            <person name="Riley R."/>
            <person name="Sun H."/>
            <person name="Grigoriev I.V."/>
            <person name="Van Elsas J.D."/>
            <person name="Nichols N.N."/>
        </authorList>
    </citation>
    <scope>NUCLEOTIDE SEQUENCE [LARGE SCALE GENOMIC DNA]</scope>
    <source>
        <strain evidence="2 3">NRRL 30616</strain>
    </source>
</reference>
<accession>A0A1J7JH33</accession>
<feature type="signal peptide" evidence="1">
    <location>
        <begin position="1"/>
        <end position="20"/>
    </location>
</feature>
<gene>
    <name evidence="2" type="ORF">CONLIGDRAFT_647062</name>
</gene>
<keyword evidence="3" id="KW-1185">Reference proteome</keyword>
<dbReference type="EMBL" id="KV875100">
    <property type="protein sequence ID" value="OIW26930.1"/>
    <property type="molecule type" value="Genomic_DNA"/>
</dbReference>
<protein>
    <recommendedName>
        <fullName evidence="4">Secreted protein</fullName>
    </recommendedName>
</protein>
<organism evidence="2 3">
    <name type="scientific">Coniochaeta ligniaria NRRL 30616</name>
    <dbReference type="NCBI Taxonomy" id="1408157"/>
    <lineage>
        <taxon>Eukaryota</taxon>
        <taxon>Fungi</taxon>
        <taxon>Dikarya</taxon>
        <taxon>Ascomycota</taxon>
        <taxon>Pezizomycotina</taxon>
        <taxon>Sordariomycetes</taxon>
        <taxon>Sordariomycetidae</taxon>
        <taxon>Coniochaetales</taxon>
        <taxon>Coniochaetaceae</taxon>
        <taxon>Coniochaeta</taxon>
    </lineage>
</organism>
<proteinExistence type="predicted"/>
<evidence type="ECO:0000256" key="1">
    <source>
        <dbReference type="SAM" id="SignalP"/>
    </source>
</evidence>
<evidence type="ECO:0000313" key="3">
    <source>
        <dbReference type="Proteomes" id="UP000182658"/>
    </source>
</evidence>
<sequence length="127" mass="14387">MHFAAILTSIVALLTTNVAADHMMAATRCWGKKCYSDHSVFFVANTTEWWAINANDGCKRTEMVPRMSICIDWAAGRAHYWHGSALRSQKYCLLRDSAPENYLGCDADRCEKSTWTQAECRWNTDAS</sequence>
<name>A0A1J7JH33_9PEZI</name>
<dbReference type="AlphaFoldDB" id="A0A1J7JH33"/>
<keyword evidence="1" id="KW-0732">Signal</keyword>
<feature type="chain" id="PRO_5013312461" description="Secreted protein" evidence="1">
    <location>
        <begin position="21"/>
        <end position="127"/>
    </location>
</feature>
<evidence type="ECO:0008006" key="4">
    <source>
        <dbReference type="Google" id="ProtNLM"/>
    </source>
</evidence>